<keyword evidence="2" id="KW-1185">Reference proteome</keyword>
<accession>A0AAD1UEQ4</accession>
<reference evidence="1" key="1">
    <citation type="submission" date="2023-07" db="EMBL/GenBank/DDBJ databases">
        <authorList>
            <consortium name="AG Swart"/>
            <person name="Singh M."/>
            <person name="Singh A."/>
            <person name="Seah K."/>
            <person name="Emmerich C."/>
        </authorList>
    </citation>
    <scope>NUCLEOTIDE SEQUENCE</scope>
    <source>
        <strain evidence="1">DP1</strain>
    </source>
</reference>
<dbReference type="Proteomes" id="UP001295684">
    <property type="component" value="Unassembled WGS sequence"/>
</dbReference>
<dbReference type="AlphaFoldDB" id="A0AAD1UEQ4"/>
<sequence>MQNGVDQCQEMLPLINKDRMLKAKVGSDSQLKLRASTGKLRYLFETNLEGTGASEDLILKERQKVFMRVHKIIKQKLSSGSFRHSRGFRSPRKLRRVLRSPIFRTKEVQRNLPELECKKNRRFFSPQRKAPSELVQPMA</sequence>
<protein>
    <submittedName>
        <fullName evidence="1">Uncharacterized protein</fullName>
    </submittedName>
</protein>
<evidence type="ECO:0000313" key="2">
    <source>
        <dbReference type="Proteomes" id="UP001295684"/>
    </source>
</evidence>
<name>A0AAD1UEQ4_EUPCR</name>
<evidence type="ECO:0000313" key="1">
    <source>
        <dbReference type="EMBL" id="CAI2367941.1"/>
    </source>
</evidence>
<organism evidence="1 2">
    <name type="scientific">Euplotes crassus</name>
    <dbReference type="NCBI Taxonomy" id="5936"/>
    <lineage>
        <taxon>Eukaryota</taxon>
        <taxon>Sar</taxon>
        <taxon>Alveolata</taxon>
        <taxon>Ciliophora</taxon>
        <taxon>Intramacronucleata</taxon>
        <taxon>Spirotrichea</taxon>
        <taxon>Hypotrichia</taxon>
        <taxon>Euplotida</taxon>
        <taxon>Euplotidae</taxon>
        <taxon>Moneuplotes</taxon>
    </lineage>
</organism>
<dbReference type="EMBL" id="CAMPGE010009066">
    <property type="protein sequence ID" value="CAI2367941.1"/>
    <property type="molecule type" value="Genomic_DNA"/>
</dbReference>
<gene>
    <name evidence="1" type="ORF">ECRASSUSDP1_LOCUS9230</name>
</gene>
<comment type="caution">
    <text evidence="1">The sequence shown here is derived from an EMBL/GenBank/DDBJ whole genome shotgun (WGS) entry which is preliminary data.</text>
</comment>
<proteinExistence type="predicted"/>